<dbReference type="NCBIfam" id="TIGR00598">
    <property type="entry name" value="rad14"/>
    <property type="match status" value="1"/>
</dbReference>
<evidence type="ECO:0000256" key="4">
    <source>
        <dbReference type="SAM" id="MobiDB-lite"/>
    </source>
</evidence>
<protein>
    <recommendedName>
        <fullName evidence="5">XPA C-terminal domain-containing protein</fullName>
    </recommendedName>
</protein>
<evidence type="ECO:0000259" key="5">
    <source>
        <dbReference type="Pfam" id="PF05181"/>
    </source>
</evidence>
<dbReference type="Proteomes" id="UP001556367">
    <property type="component" value="Unassembled WGS sequence"/>
</dbReference>
<name>A0ABR3J5Q7_9AGAR</name>
<comment type="subcellular location">
    <subcellularLocation>
        <location evidence="1">Nucleus</location>
    </subcellularLocation>
</comment>
<dbReference type="InterPro" id="IPR022658">
    <property type="entry name" value="XPA_CS"/>
</dbReference>
<sequence length="361" mass="41695">MLEVSLEAERQGRRISAVIGEIYKYLIRARVLPLSSLHTHCARRILVFCVMPESHSRPSTPPARPGAVAEPLTPEQVKQVEINRLKAKAQQRQREQEAFAASSSRNANNKRPGASSSEASSSKKPLKRDSRLGTYFEYDLSSMVNSKGGFLMEDGKEVDEEVLRKEKEREKQRIQQNLEPPVFLDPALNPRCLECQSMNIDQTFRKVFGCLVCNKCKNEKPEKYSLLTKTECKEDYLLTDPELRDHELMPHLLKANPHKSTYANMMLFLRCQVEEFAWKKWGSPEALDAEYERRTAEKKKKKNKKFEEGLKELRKRTREGVWQKRKDNEHKHVYGALEQGENGMAQQICHECGFTVEIEVL</sequence>
<accession>A0ABR3J5Q7</accession>
<dbReference type="InterPro" id="IPR000465">
    <property type="entry name" value="XPA/RAD14"/>
</dbReference>
<dbReference type="PANTHER" id="PTHR10142">
    <property type="entry name" value="DNA REPAIR PROTEIN COMPLEMENTING XP-A CELLS"/>
    <property type="match status" value="1"/>
</dbReference>
<keyword evidence="3" id="KW-0539">Nucleus</keyword>
<dbReference type="InterPro" id="IPR037129">
    <property type="entry name" value="XPA_sf"/>
</dbReference>
<evidence type="ECO:0000256" key="3">
    <source>
        <dbReference type="ARBA" id="ARBA00023242"/>
    </source>
</evidence>
<dbReference type="PROSITE" id="PS00753">
    <property type="entry name" value="XPA_2"/>
    <property type="match status" value="1"/>
</dbReference>
<evidence type="ECO:0000313" key="7">
    <source>
        <dbReference type="Proteomes" id="UP001556367"/>
    </source>
</evidence>
<evidence type="ECO:0000256" key="1">
    <source>
        <dbReference type="ARBA" id="ARBA00004123"/>
    </source>
</evidence>
<evidence type="ECO:0000313" key="6">
    <source>
        <dbReference type="EMBL" id="KAL0950841.1"/>
    </source>
</evidence>
<evidence type="ECO:0000256" key="2">
    <source>
        <dbReference type="ARBA" id="ARBA00022833"/>
    </source>
</evidence>
<gene>
    <name evidence="6" type="ORF">HGRIS_007600</name>
</gene>
<proteinExistence type="predicted"/>
<dbReference type="CDD" id="cd21077">
    <property type="entry name" value="DBD_Rad14"/>
    <property type="match status" value="1"/>
</dbReference>
<keyword evidence="7" id="KW-1185">Reference proteome</keyword>
<keyword evidence="2" id="KW-0862">Zinc</keyword>
<dbReference type="Gene3D" id="3.90.530.10">
    <property type="entry name" value="XPA C-terminal domain"/>
    <property type="match status" value="1"/>
</dbReference>
<comment type="caution">
    <text evidence="6">The sequence shown here is derived from an EMBL/GenBank/DDBJ whole genome shotgun (WGS) entry which is preliminary data.</text>
</comment>
<dbReference type="SUPFAM" id="SSF46955">
    <property type="entry name" value="Putative DNA-binding domain"/>
    <property type="match status" value="1"/>
</dbReference>
<dbReference type="InterPro" id="IPR022656">
    <property type="entry name" value="XPA_C"/>
</dbReference>
<dbReference type="EMBL" id="JASNQZ010000011">
    <property type="protein sequence ID" value="KAL0950841.1"/>
    <property type="molecule type" value="Genomic_DNA"/>
</dbReference>
<feature type="region of interest" description="Disordered" evidence="4">
    <location>
        <begin position="54"/>
        <end position="128"/>
    </location>
</feature>
<dbReference type="PANTHER" id="PTHR10142:SF0">
    <property type="entry name" value="DNA REPAIR PROTEIN COMPLEMENTING XP-A CELLS"/>
    <property type="match status" value="1"/>
</dbReference>
<organism evidence="6 7">
    <name type="scientific">Hohenbuehelia grisea</name>
    <dbReference type="NCBI Taxonomy" id="104357"/>
    <lineage>
        <taxon>Eukaryota</taxon>
        <taxon>Fungi</taxon>
        <taxon>Dikarya</taxon>
        <taxon>Basidiomycota</taxon>
        <taxon>Agaricomycotina</taxon>
        <taxon>Agaricomycetes</taxon>
        <taxon>Agaricomycetidae</taxon>
        <taxon>Agaricales</taxon>
        <taxon>Pleurotineae</taxon>
        <taxon>Pleurotaceae</taxon>
        <taxon>Hohenbuehelia</taxon>
    </lineage>
</organism>
<feature type="domain" description="XPA C-terminal" evidence="5">
    <location>
        <begin position="223"/>
        <end position="273"/>
    </location>
</feature>
<reference evidence="7" key="1">
    <citation type="submission" date="2024-06" db="EMBL/GenBank/DDBJ databases">
        <title>Multi-omics analyses provide insights into the biosynthesis of the anticancer antibiotic pleurotin in Hohenbuehelia grisea.</title>
        <authorList>
            <person name="Weaver J.A."/>
            <person name="Alberti F."/>
        </authorList>
    </citation>
    <scope>NUCLEOTIDE SEQUENCE [LARGE SCALE GENOMIC DNA]</scope>
    <source>
        <strain evidence="7">T-177</strain>
    </source>
</reference>
<dbReference type="InterPro" id="IPR009061">
    <property type="entry name" value="DNA-bd_dom_put_sf"/>
</dbReference>
<dbReference type="Pfam" id="PF05181">
    <property type="entry name" value="XPA_C"/>
    <property type="match status" value="1"/>
</dbReference>
<feature type="compositionally biased region" description="Low complexity" evidence="4">
    <location>
        <begin position="98"/>
        <end position="122"/>
    </location>
</feature>